<sequence>MLKGAFIPFATAPLKENDEIFNILATSVIGSIAEHLLAGGAPSTNARVAAAPEPGSSDTPESLGLVRLPPTLQDLLTAFDTASTSEAIKTKRQGAERAFRSRLPPWGSYEARVLQGIWAAAPYLHNGSVPTLAELLKPSGQRLSQFSVGRKYDIENVGLAATQEPLSETLSLTDCSNINSGNSRCGHEYGTSLSDPEKRALLEYLKTL</sequence>
<dbReference type="SUPFAM" id="SSF46626">
    <property type="entry name" value="Cytochrome c"/>
    <property type="match status" value="1"/>
</dbReference>
<dbReference type="Pfam" id="PF21419">
    <property type="entry name" value="RoxA-like_Cyt-c"/>
    <property type="match status" value="1"/>
</dbReference>
<dbReference type="InterPro" id="IPR036909">
    <property type="entry name" value="Cyt_c-like_dom_sf"/>
</dbReference>
<proteinExistence type="predicted"/>
<evidence type="ECO:0008006" key="3">
    <source>
        <dbReference type="Google" id="ProtNLM"/>
    </source>
</evidence>
<evidence type="ECO:0000313" key="2">
    <source>
        <dbReference type="Proteomes" id="UP001565471"/>
    </source>
</evidence>
<dbReference type="Proteomes" id="UP001565471">
    <property type="component" value="Unassembled WGS sequence"/>
</dbReference>
<organism evidence="1 2">
    <name type="scientific">Bradyrhizobium elkanii</name>
    <dbReference type="NCBI Taxonomy" id="29448"/>
    <lineage>
        <taxon>Bacteria</taxon>
        <taxon>Pseudomonadati</taxon>
        <taxon>Pseudomonadota</taxon>
        <taxon>Alphaproteobacteria</taxon>
        <taxon>Hyphomicrobiales</taxon>
        <taxon>Nitrobacteraceae</taxon>
        <taxon>Bradyrhizobium</taxon>
    </lineage>
</organism>
<keyword evidence="2" id="KW-1185">Reference proteome</keyword>
<dbReference type="EMBL" id="JBGBZA010000002">
    <property type="protein sequence ID" value="MEY9321266.1"/>
    <property type="molecule type" value="Genomic_DNA"/>
</dbReference>
<comment type="caution">
    <text evidence="1">The sequence shown here is derived from an EMBL/GenBank/DDBJ whole genome shotgun (WGS) entry which is preliminary data.</text>
</comment>
<dbReference type="Gene3D" id="1.10.760.10">
    <property type="entry name" value="Cytochrome c-like domain"/>
    <property type="match status" value="1"/>
</dbReference>
<name>A0ABV4FCQ2_BRAEL</name>
<gene>
    <name evidence="1" type="ORF">ABIF29_008065</name>
</gene>
<dbReference type="PANTHER" id="PTHR30600">
    <property type="entry name" value="CYTOCHROME C PEROXIDASE-RELATED"/>
    <property type="match status" value="1"/>
</dbReference>
<reference evidence="1 2" key="1">
    <citation type="submission" date="2024-07" db="EMBL/GenBank/DDBJ databases">
        <title>Genomic Encyclopedia of Type Strains, Phase V (KMG-V): Genome sequencing to study the core and pangenomes of soil and plant-associated prokaryotes.</title>
        <authorList>
            <person name="Whitman W."/>
        </authorList>
    </citation>
    <scope>NUCLEOTIDE SEQUENCE [LARGE SCALE GENOMIC DNA]</scope>
    <source>
        <strain evidence="1 2">USDA 415</strain>
    </source>
</reference>
<dbReference type="InterPro" id="IPR051395">
    <property type="entry name" value="Cytochrome_c_Peroxidase/MauG"/>
</dbReference>
<dbReference type="PANTHER" id="PTHR30600:SF9">
    <property type="entry name" value="BLR7738 PROTEIN"/>
    <property type="match status" value="1"/>
</dbReference>
<accession>A0ABV4FCQ2</accession>
<evidence type="ECO:0000313" key="1">
    <source>
        <dbReference type="EMBL" id="MEY9321266.1"/>
    </source>
</evidence>
<protein>
    <recommendedName>
        <fullName evidence="3">Cytochrome c domain-containing protein</fullName>
    </recommendedName>
</protein>